<evidence type="ECO:0000313" key="3">
    <source>
        <dbReference type="Proteomes" id="UP000240212"/>
    </source>
</evidence>
<dbReference type="AlphaFoldDB" id="A0A2P8VHV3"/>
<evidence type="ECO:0000313" key="2">
    <source>
        <dbReference type="EMBL" id="PSN07141.1"/>
    </source>
</evidence>
<feature type="transmembrane region" description="Helical" evidence="1">
    <location>
        <begin position="42"/>
        <end position="62"/>
    </location>
</feature>
<sequence length="76" mass="8817">MIKKGVLLLLSRLLQGIATSFPGIAVFGTIWYACFSEQEYRFWLVACSLLLGFLAFVMYRFAILRVYDDRFDHDSL</sequence>
<protein>
    <submittedName>
        <fullName evidence="2">Uncharacterized protein</fullName>
    </submittedName>
</protein>
<proteinExistence type="predicted"/>
<dbReference type="EMBL" id="PYEP01000005">
    <property type="protein sequence ID" value="PSN07141.1"/>
    <property type="molecule type" value="Genomic_DNA"/>
</dbReference>
<keyword evidence="1" id="KW-0812">Transmembrane</keyword>
<gene>
    <name evidence="2" type="ORF">C7G83_12825</name>
</gene>
<keyword evidence="3" id="KW-1185">Reference proteome</keyword>
<comment type="caution">
    <text evidence="2">The sequence shown here is derived from an EMBL/GenBank/DDBJ whole genome shotgun (WGS) entry which is preliminary data.</text>
</comment>
<dbReference type="RefSeq" id="WP_106877542.1">
    <property type="nucleotide sequence ID" value="NZ_PYEP01000005.1"/>
</dbReference>
<evidence type="ECO:0000256" key="1">
    <source>
        <dbReference type="SAM" id="Phobius"/>
    </source>
</evidence>
<reference evidence="2 3" key="1">
    <citation type="submission" date="2018-03" db="EMBL/GenBank/DDBJ databases">
        <title>Draft genome sequence of the first documented clinical Siccibacter turicensis isolate in Austria.</title>
        <authorList>
            <person name="Lepuschitz S."/>
            <person name="Pekard-Amenitsch S."/>
            <person name="Haunold R."/>
            <person name="Schill S."/>
            <person name="Mach R."/>
            <person name="Allerberger F."/>
            <person name="Ruppitsch W."/>
            <person name="Forsythe S.J."/>
        </authorList>
    </citation>
    <scope>NUCLEOTIDE SEQUENCE [LARGE SCALE GENOMIC DNA]</scope>
    <source>
        <strain evidence="2 3">6100069499-17</strain>
    </source>
</reference>
<accession>A0A2P8VHV3</accession>
<dbReference type="PROSITE" id="PS51257">
    <property type="entry name" value="PROKAR_LIPOPROTEIN"/>
    <property type="match status" value="1"/>
</dbReference>
<keyword evidence="1" id="KW-0472">Membrane</keyword>
<name>A0A2P8VHV3_9ENTR</name>
<organism evidence="2 3">
    <name type="scientific">Siccibacter turicensis</name>
    <dbReference type="NCBI Taxonomy" id="357233"/>
    <lineage>
        <taxon>Bacteria</taxon>
        <taxon>Pseudomonadati</taxon>
        <taxon>Pseudomonadota</taxon>
        <taxon>Gammaproteobacteria</taxon>
        <taxon>Enterobacterales</taxon>
        <taxon>Enterobacteriaceae</taxon>
        <taxon>Siccibacter</taxon>
    </lineage>
</organism>
<dbReference type="Proteomes" id="UP000240212">
    <property type="component" value="Unassembled WGS sequence"/>
</dbReference>
<keyword evidence="1" id="KW-1133">Transmembrane helix</keyword>